<sequence>MTATLCASLQRLHQLTWQAGEWMDEGWWSALSLQPWQLSYQQYPATRPALNRLIAGRLGIAQAPLPGQLTAQQQQLMALEPRLQHLCTALGLLAIACPDYLLLGRYRRQLGLQLGDRACDQLLALGVFDSTQPAILPAEQLLAGASEKGIAWLRASAENCLVCRALQIILPPGSPAAVPALGSAVPWLLRIGRFL</sequence>
<comment type="caution">
    <text evidence="1">The sequence shown here is derived from an EMBL/GenBank/DDBJ whole genome shotgun (WGS) entry which is preliminary data.</text>
</comment>
<gene>
    <name evidence="1" type="ORF">GW590_06265</name>
</gene>
<proteinExistence type="predicted"/>
<name>A0A848MH45_9GAMM</name>
<evidence type="ECO:0000313" key="1">
    <source>
        <dbReference type="EMBL" id="NMP26471.1"/>
    </source>
</evidence>
<reference evidence="1 2" key="2">
    <citation type="submission" date="2020-06" db="EMBL/GenBank/DDBJ databases">
        <title>Polyphasic characterization of a Rahnella strain isolated from tree sap.</title>
        <authorList>
            <person name="Kim I.S."/>
        </authorList>
    </citation>
    <scope>NUCLEOTIDE SEQUENCE [LARGE SCALE GENOMIC DNA]</scope>
    <source>
        <strain evidence="1 2">SAP-1</strain>
    </source>
</reference>
<reference evidence="1 2" key="1">
    <citation type="submission" date="2020-01" db="EMBL/GenBank/DDBJ databases">
        <authorList>
            <person name="Lee S.D."/>
        </authorList>
    </citation>
    <scope>NUCLEOTIDE SEQUENCE [LARGE SCALE GENOMIC DNA]</scope>
    <source>
        <strain evidence="1 2">SAP-1</strain>
    </source>
</reference>
<accession>A0A848MH45</accession>
<dbReference type="AlphaFoldDB" id="A0A848MH45"/>
<organism evidence="1 2">
    <name type="scientific">Rouxiella aceris</name>
    <dbReference type="NCBI Taxonomy" id="2703884"/>
    <lineage>
        <taxon>Bacteria</taxon>
        <taxon>Pseudomonadati</taxon>
        <taxon>Pseudomonadota</taxon>
        <taxon>Gammaproteobacteria</taxon>
        <taxon>Enterobacterales</taxon>
        <taxon>Yersiniaceae</taxon>
        <taxon>Rouxiella</taxon>
    </lineage>
</organism>
<protein>
    <recommendedName>
        <fullName evidence="3">Type III secretion protein</fullName>
    </recommendedName>
</protein>
<dbReference type="RefSeq" id="WP_169402176.1">
    <property type="nucleotide sequence ID" value="NZ_JAADJU010000003.1"/>
</dbReference>
<dbReference type="InterPro" id="IPR025292">
    <property type="entry name" value="T3SS_LEE_assoc"/>
</dbReference>
<dbReference type="Proteomes" id="UP000585363">
    <property type="component" value="Unassembled WGS sequence"/>
</dbReference>
<keyword evidence="2" id="KW-1185">Reference proteome</keyword>
<dbReference type="Pfam" id="PF13327">
    <property type="entry name" value="T3SS_LEE_assoc"/>
    <property type="match status" value="1"/>
</dbReference>
<dbReference type="EMBL" id="JAADJU010000003">
    <property type="protein sequence ID" value="NMP26471.1"/>
    <property type="molecule type" value="Genomic_DNA"/>
</dbReference>
<evidence type="ECO:0008006" key="3">
    <source>
        <dbReference type="Google" id="ProtNLM"/>
    </source>
</evidence>
<evidence type="ECO:0000313" key="2">
    <source>
        <dbReference type="Proteomes" id="UP000585363"/>
    </source>
</evidence>